<sequence>MTRLLVVSVLAMTVACVASYQQTIQWGSGSNGFNPYGYGSGGYGSYGGSVSGGYYPFAGGLGGLSVYGSGGSSDSSYYPSGSYYTSGSFYGPGSGLGGGWYGQPQQLVQQRFQW</sequence>
<organism evidence="2">
    <name type="scientific">Rhipicephalus pulchellus</name>
    <name type="common">Yellow backed tick</name>
    <name type="synonym">Dermacentor pulchellus</name>
    <dbReference type="NCBI Taxonomy" id="72859"/>
    <lineage>
        <taxon>Eukaryota</taxon>
        <taxon>Metazoa</taxon>
        <taxon>Ecdysozoa</taxon>
        <taxon>Arthropoda</taxon>
        <taxon>Chelicerata</taxon>
        <taxon>Arachnida</taxon>
        <taxon>Acari</taxon>
        <taxon>Parasitiformes</taxon>
        <taxon>Ixodida</taxon>
        <taxon>Ixodoidea</taxon>
        <taxon>Ixodidae</taxon>
        <taxon>Rhipicephalinae</taxon>
        <taxon>Rhipicephalus</taxon>
        <taxon>Rhipicephalus</taxon>
    </lineage>
</organism>
<name>L7LVU3_RHIPC</name>
<reference evidence="2" key="1">
    <citation type="submission" date="2012-11" db="EMBL/GenBank/DDBJ databases">
        <authorList>
            <person name="Lucero-Rivera Y.E."/>
            <person name="Tovar-Ramirez D."/>
        </authorList>
    </citation>
    <scope>NUCLEOTIDE SEQUENCE</scope>
    <source>
        <tissue evidence="2">Salivary gland</tissue>
    </source>
</reference>
<dbReference type="PROSITE" id="PS51257">
    <property type="entry name" value="PROKAR_LIPOPROTEIN"/>
    <property type="match status" value="1"/>
</dbReference>
<accession>L7LVU3</accession>
<reference evidence="2" key="2">
    <citation type="journal article" date="2015" name="J. Proteomics">
        <title>Sexual differences in the sialomes of the zebra tick, Rhipicephalus pulchellus.</title>
        <authorList>
            <person name="Tan A.W."/>
            <person name="Francischetti I.M."/>
            <person name="Slovak M."/>
            <person name="Kini R.M."/>
            <person name="Ribeiro J.M."/>
        </authorList>
    </citation>
    <scope>NUCLEOTIDE SEQUENCE</scope>
    <source>
        <tissue evidence="2">Salivary gland</tissue>
    </source>
</reference>
<dbReference type="AlphaFoldDB" id="L7LVU3"/>
<dbReference type="EMBL" id="GACK01009109">
    <property type="protein sequence ID" value="JAA55925.1"/>
    <property type="molecule type" value="mRNA"/>
</dbReference>
<feature type="chain" id="PRO_5003980660" evidence="1">
    <location>
        <begin position="20"/>
        <end position="114"/>
    </location>
</feature>
<evidence type="ECO:0000256" key="1">
    <source>
        <dbReference type="SAM" id="SignalP"/>
    </source>
</evidence>
<feature type="signal peptide" evidence="1">
    <location>
        <begin position="1"/>
        <end position="19"/>
    </location>
</feature>
<proteinExistence type="evidence at transcript level"/>
<evidence type="ECO:0000313" key="2">
    <source>
        <dbReference type="EMBL" id="JAA55925.1"/>
    </source>
</evidence>
<keyword evidence="1" id="KW-0732">Signal</keyword>
<protein>
    <submittedName>
        <fullName evidence="2">Putative glycine rich protein</fullName>
    </submittedName>
</protein>